<protein>
    <submittedName>
        <fullName evidence="2">Relaxase/mobilization nuclease domain-containing protein</fullName>
    </submittedName>
</protein>
<dbReference type="EMBL" id="JAGSOJ010000003">
    <property type="protein sequence ID" value="MCM1991340.1"/>
    <property type="molecule type" value="Genomic_DNA"/>
</dbReference>
<gene>
    <name evidence="2" type="ORF">KDK92_16520</name>
</gene>
<accession>A0A9J6P527</accession>
<organism evidence="2 3">
    <name type="scientific">Oceanirhabdus seepicola</name>
    <dbReference type="NCBI Taxonomy" id="2828781"/>
    <lineage>
        <taxon>Bacteria</taxon>
        <taxon>Bacillati</taxon>
        <taxon>Bacillota</taxon>
        <taxon>Clostridia</taxon>
        <taxon>Eubacteriales</taxon>
        <taxon>Clostridiaceae</taxon>
        <taxon>Oceanirhabdus</taxon>
    </lineage>
</organism>
<evidence type="ECO:0000313" key="3">
    <source>
        <dbReference type="Proteomes" id="UP001056429"/>
    </source>
</evidence>
<dbReference type="Pfam" id="PF03432">
    <property type="entry name" value="Relaxase"/>
    <property type="match status" value="1"/>
</dbReference>
<keyword evidence="3" id="KW-1185">Reference proteome</keyword>
<feature type="domain" description="MobA/VirD2-like nuclease" evidence="1">
    <location>
        <begin position="23"/>
        <end position="151"/>
    </location>
</feature>
<evidence type="ECO:0000259" key="1">
    <source>
        <dbReference type="Pfam" id="PF03432"/>
    </source>
</evidence>
<reference evidence="2" key="2">
    <citation type="submission" date="2021-04" db="EMBL/GenBank/DDBJ databases">
        <authorList>
            <person name="Dong X."/>
        </authorList>
    </citation>
    <scope>NUCLEOTIDE SEQUENCE</scope>
    <source>
        <strain evidence="2">ZWT</strain>
    </source>
</reference>
<dbReference type="Proteomes" id="UP001056429">
    <property type="component" value="Unassembled WGS sequence"/>
</dbReference>
<dbReference type="InterPro" id="IPR005094">
    <property type="entry name" value="Endonuclease_MobA/VirD2"/>
</dbReference>
<name>A0A9J6P527_9CLOT</name>
<reference evidence="2" key="1">
    <citation type="journal article" date="2021" name="mSystems">
        <title>Bacteria and Archaea Synergistically Convert Glycine Betaine to Biogenic Methane in the Formosa Cold Seep of the South China Sea.</title>
        <authorList>
            <person name="Li L."/>
            <person name="Zhang W."/>
            <person name="Zhang S."/>
            <person name="Song L."/>
            <person name="Sun Q."/>
            <person name="Zhang H."/>
            <person name="Xiang H."/>
            <person name="Dong X."/>
        </authorList>
    </citation>
    <scope>NUCLEOTIDE SEQUENCE</scope>
    <source>
        <strain evidence="2">ZWT</strain>
    </source>
</reference>
<dbReference type="AlphaFoldDB" id="A0A9J6P527"/>
<evidence type="ECO:0000313" key="2">
    <source>
        <dbReference type="EMBL" id="MCM1991340.1"/>
    </source>
</evidence>
<comment type="caution">
    <text evidence="2">The sequence shown here is derived from an EMBL/GenBank/DDBJ whole genome shotgun (WGS) entry which is preliminary data.</text>
</comment>
<proteinExistence type="predicted"/>
<sequence length="316" mass="36817">MAVIEFINASNNTYKGMKRAINYIKNPDKTELHLVGGKDCSPDTALNEFVMTKQNFKKETGRQIIHFVQSFSPHDKATPEVINEIGKKLLEYEAFKGFQVVYVTHTDKEHLHNHFIINSVSFTTGQKWQLSKKKLEKLKEYSDELCRDYGLIVVDGAKGNHKNRGEYRAKDKEQSWKYELFLAVRQCKWCSRSKEEFISNMEKLGYKVDWSDKRKYITFTTPNGKKCRNRKLYPPKQFTKEALIKAFELNEQQATNKQLQARMEILLTVIEMISNDKSNNYKSHLPLTALEGRAKKERAIEESKGRGLDWKNGKSM</sequence>